<dbReference type="Gramene" id="AET3Gv20861900.36">
    <property type="protein sequence ID" value="AET3Gv20861900.36"/>
    <property type="gene ID" value="AET3Gv20861900"/>
</dbReference>
<reference evidence="9" key="2">
    <citation type="journal article" date="2017" name="Nat. Plants">
        <title>The Aegilops tauschii genome reveals multiple impacts of transposons.</title>
        <authorList>
            <person name="Zhao G."/>
            <person name="Zou C."/>
            <person name="Li K."/>
            <person name="Wang K."/>
            <person name="Li T."/>
            <person name="Gao L."/>
            <person name="Zhang X."/>
            <person name="Wang H."/>
            <person name="Yang Z."/>
            <person name="Liu X."/>
            <person name="Jiang W."/>
            <person name="Mao L."/>
            <person name="Kong X."/>
            <person name="Jiao Y."/>
            <person name="Jia J."/>
        </authorList>
    </citation>
    <scope>NUCLEOTIDE SEQUENCE [LARGE SCALE GENOMIC DNA]</scope>
    <source>
        <strain evidence="9">cv. AL8/78</strain>
    </source>
</reference>
<dbReference type="FunFam" id="3.30.457.60:FF:000004">
    <property type="entry name" value="Mitotic spindle checkpoint protein MAD1"/>
    <property type="match status" value="1"/>
</dbReference>
<reference evidence="8" key="3">
    <citation type="journal article" date="2017" name="Nature">
        <title>Genome sequence of the progenitor of the wheat D genome Aegilops tauschii.</title>
        <authorList>
            <person name="Luo M.C."/>
            <person name="Gu Y.Q."/>
            <person name="Puiu D."/>
            <person name="Wang H."/>
            <person name="Twardziok S.O."/>
            <person name="Deal K.R."/>
            <person name="Huo N."/>
            <person name="Zhu T."/>
            <person name="Wang L."/>
            <person name="Wang Y."/>
            <person name="McGuire P.E."/>
            <person name="Liu S."/>
            <person name="Long H."/>
            <person name="Ramasamy R.K."/>
            <person name="Rodriguez J.C."/>
            <person name="Van S.L."/>
            <person name="Yuan L."/>
            <person name="Wang Z."/>
            <person name="Xia Z."/>
            <person name="Xiao L."/>
            <person name="Anderson O.D."/>
            <person name="Ouyang S."/>
            <person name="Liang Y."/>
            <person name="Zimin A.V."/>
            <person name="Pertea G."/>
            <person name="Qi P."/>
            <person name="Bennetzen J.L."/>
            <person name="Dai X."/>
            <person name="Dawson M.W."/>
            <person name="Muller H.G."/>
            <person name="Kugler K."/>
            <person name="Rivarola-Duarte L."/>
            <person name="Spannagl M."/>
            <person name="Mayer K.F.X."/>
            <person name="Lu F.H."/>
            <person name="Bevan M.W."/>
            <person name="Leroy P."/>
            <person name="Li P."/>
            <person name="You F.M."/>
            <person name="Sun Q."/>
            <person name="Liu Z."/>
            <person name="Lyons E."/>
            <person name="Wicker T."/>
            <person name="Salzberg S.L."/>
            <person name="Devos K.M."/>
            <person name="Dvorak J."/>
        </authorList>
    </citation>
    <scope>NUCLEOTIDE SEQUENCE [LARGE SCALE GENOMIC DNA]</scope>
    <source>
        <strain evidence="8">cv. AL8/78</strain>
    </source>
</reference>
<keyword evidence="3" id="KW-0132">Cell division</keyword>
<proteinExistence type="inferred from homology"/>
<keyword evidence="7" id="KW-0812">Transmembrane</keyword>
<evidence type="ECO:0000256" key="5">
    <source>
        <dbReference type="ARBA" id="ARBA00023242"/>
    </source>
</evidence>
<keyword evidence="5" id="KW-0539">Nucleus</keyword>
<name>A0A453G2E7_AEGTS</name>
<dbReference type="GO" id="GO:0051301">
    <property type="term" value="P:cell division"/>
    <property type="evidence" value="ECO:0007669"/>
    <property type="project" value="UniProtKB-KW"/>
</dbReference>
<comment type="similarity">
    <text evidence="2">Belongs to the MAD1 family.</text>
</comment>
<dbReference type="GO" id="GO:0007094">
    <property type="term" value="P:mitotic spindle assembly checkpoint signaling"/>
    <property type="evidence" value="ECO:0007669"/>
    <property type="project" value="InterPro"/>
</dbReference>
<protein>
    <submittedName>
        <fullName evidence="8">Uncharacterized protein</fullName>
    </submittedName>
</protein>
<accession>A0A453G2E7</accession>
<sequence length="131" mass="15024">MPTTLLCHNSHYFPASTFRPILSCYLVLSSNYSQLLNIIFLILCFKIVMNDEQQPNGIHVTRFTLQSVYAQTDDEKLEFLYESGSTNIVVNGYTSQHEIAQQVDIFIRKMNSIPAFTANLTMESFNKRSIC</sequence>
<evidence type="ECO:0000313" key="9">
    <source>
        <dbReference type="Proteomes" id="UP000015105"/>
    </source>
</evidence>
<keyword evidence="6" id="KW-0131">Cell cycle</keyword>
<evidence type="ECO:0000313" key="8">
    <source>
        <dbReference type="EnsemblPlants" id="AET3Gv20861900.36"/>
    </source>
</evidence>
<dbReference type="Gene3D" id="3.30.457.60">
    <property type="match status" value="1"/>
</dbReference>
<evidence type="ECO:0000256" key="6">
    <source>
        <dbReference type="ARBA" id="ARBA00023306"/>
    </source>
</evidence>
<reference evidence="9" key="1">
    <citation type="journal article" date="2014" name="Science">
        <title>Ancient hybridizations among the ancestral genomes of bread wheat.</title>
        <authorList>
            <consortium name="International Wheat Genome Sequencing Consortium,"/>
            <person name="Marcussen T."/>
            <person name="Sandve S.R."/>
            <person name="Heier L."/>
            <person name="Spannagl M."/>
            <person name="Pfeifer M."/>
            <person name="Jakobsen K.S."/>
            <person name="Wulff B.B."/>
            <person name="Steuernagel B."/>
            <person name="Mayer K.F."/>
            <person name="Olsen O.A."/>
        </authorList>
    </citation>
    <scope>NUCLEOTIDE SEQUENCE [LARGE SCALE GENOMIC DNA]</scope>
    <source>
        <strain evidence="9">cv. AL8/78</strain>
    </source>
</reference>
<keyword evidence="7" id="KW-1133">Transmembrane helix</keyword>
<reference evidence="8" key="5">
    <citation type="journal article" date="2021" name="G3 (Bethesda)">
        <title>Aegilops tauschii genome assembly Aet v5.0 features greater sequence contiguity and improved annotation.</title>
        <authorList>
            <person name="Wang L."/>
            <person name="Zhu T."/>
            <person name="Rodriguez J.C."/>
            <person name="Deal K.R."/>
            <person name="Dubcovsky J."/>
            <person name="McGuire P.E."/>
            <person name="Lux T."/>
            <person name="Spannagl M."/>
            <person name="Mayer K.F.X."/>
            <person name="Baldrich P."/>
            <person name="Meyers B.C."/>
            <person name="Huo N."/>
            <person name="Gu Y.Q."/>
            <person name="Zhou H."/>
            <person name="Devos K.M."/>
            <person name="Bennetzen J.L."/>
            <person name="Unver T."/>
            <person name="Budak H."/>
            <person name="Gulick P.J."/>
            <person name="Galiba G."/>
            <person name="Kalapos B."/>
            <person name="Nelson D.R."/>
            <person name="Li P."/>
            <person name="You F.M."/>
            <person name="Luo M.C."/>
            <person name="Dvorak J."/>
        </authorList>
    </citation>
    <scope>NUCLEOTIDE SEQUENCE [LARGE SCALE GENOMIC DNA]</scope>
    <source>
        <strain evidence="8">cv. AL8/78</strain>
    </source>
</reference>
<evidence type="ECO:0000256" key="2">
    <source>
        <dbReference type="ARBA" id="ARBA00008029"/>
    </source>
</evidence>
<comment type="subcellular location">
    <subcellularLocation>
        <location evidence="1">Nucleus</location>
    </subcellularLocation>
</comment>
<keyword evidence="9" id="KW-1185">Reference proteome</keyword>
<dbReference type="AlphaFoldDB" id="A0A453G2E7"/>
<dbReference type="GO" id="GO:0072686">
    <property type="term" value="C:mitotic spindle"/>
    <property type="evidence" value="ECO:0007669"/>
    <property type="project" value="TreeGrafter"/>
</dbReference>
<dbReference type="GO" id="GO:0005635">
    <property type="term" value="C:nuclear envelope"/>
    <property type="evidence" value="ECO:0007669"/>
    <property type="project" value="TreeGrafter"/>
</dbReference>
<dbReference type="Proteomes" id="UP000015105">
    <property type="component" value="Chromosome 3D"/>
</dbReference>
<organism evidence="8 9">
    <name type="scientific">Aegilops tauschii subsp. strangulata</name>
    <name type="common">Goatgrass</name>
    <dbReference type="NCBI Taxonomy" id="200361"/>
    <lineage>
        <taxon>Eukaryota</taxon>
        <taxon>Viridiplantae</taxon>
        <taxon>Streptophyta</taxon>
        <taxon>Embryophyta</taxon>
        <taxon>Tracheophyta</taxon>
        <taxon>Spermatophyta</taxon>
        <taxon>Magnoliopsida</taxon>
        <taxon>Liliopsida</taxon>
        <taxon>Poales</taxon>
        <taxon>Poaceae</taxon>
        <taxon>BOP clade</taxon>
        <taxon>Pooideae</taxon>
        <taxon>Triticodae</taxon>
        <taxon>Triticeae</taxon>
        <taxon>Triticinae</taxon>
        <taxon>Aegilops</taxon>
    </lineage>
</organism>
<evidence type="ECO:0000256" key="4">
    <source>
        <dbReference type="ARBA" id="ARBA00022776"/>
    </source>
</evidence>
<dbReference type="PANTHER" id="PTHR23168:SF0">
    <property type="entry name" value="MITOTIC SPINDLE ASSEMBLY CHECKPOINT PROTEIN MAD1"/>
    <property type="match status" value="1"/>
</dbReference>
<dbReference type="GO" id="GO:0051315">
    <property type="term" value="P:attachment of mitotic spindle microtubules to kinetochore"/>
    <property type="evidence" value="ECO:0007669"/>
    <property type="project" value="TreeGrafter"/>
</dbReference>
<dbReference type="InterPro" id="IPR008672">
    <property type="entry name" value="Mad1"/>
</dbReference>
<evidence type="ECO:0000256" key="3">
    <source>
        <dbReference type="ARBA" id="ARBA00022618"/>
    </source>
</evidence>
<dbReference type="GO" id="GO:0000776">
    <property type="term" value="C:kinetochore"/>
    <property type="evidence" value="ECO:0007669"/>
    <property type="project" value="TreeGrafter"/>
</dbReference>
<keyword evidence="4" id="KW-0498">Mitosis</keyword>
<keyword evidence="7" id="KW-0472">Membrane</keyword>
<feature type="transmembrane region" description="Helical" evidence="7">
    <location>
        <begin position="20"/>
        <end position="45"/>
    </location>
</feature>
<dbReference type="PANTHER" id="PTHR23168">
    <property type="entry name" value="MITOTIC SPINDLE ASSEMBLY CHECKPOINT PROTEIN MAD1 MITOTIC ARREST DEFICIENT-LIKE PROTEIN 1"/>
    <property type="match status" value="1"/>
</dbReference>
<dbReference type="EnsemblPlants" id="AET3Gv20861900.36">
    <property type="protein sequence ID" value="AET3Gv20861900.36"/>
    <property type="gene ID" value="AET3Gv20861900"/>
</dbReference>
<reference evidence="8" key="4">
    <citation type="submission" date="2019-03" db="UniProtKB">
        <authorList>
            <consortium name="EnsemblPlants"/>
        </authorList>
    </citation>
    <scope>IDENTIFICATION</scope>
</reference>
<evidence type="ECO:0000256" key="7">
    <source>
        <dbReference type="SAM" id="Phobius"/>
    </source>
</evidence>
<evidence type="ECO:0000256" key="1">
    <source>
        <dbReference type="ARBA" id="ARBA00004123"/>
    </source>
</evidence>